<sequence>MDVKHHQRFQLADRSFANIVKRDITRMAESHGFSQTEVGRVNIVVSEMASNLLKHSPKGGEILVKYTSAKALEIICLDEGPGMKDPQRMLEDGTSTTGTAGEGLGAIMRQSHTFDFYTQLGSGTVILSRIYKGLQEAPKNKSKFEVATVTVPKPNEHSCGDGFALHEANNNCYFIALDGLGHGAAASLASQEAEAAFLSNYSVDPAQNLRQIHSSIRKTRGAVGTIVHINHSQKKMSYCGIGNIAGRMYTIDGPAISNAASKNIIAYNGILGHNIPNTLNTQTYDWDNYKLLILHSDGIKSRWDLSKYPNLHRHDSSIIAALVYRDFRRETDDSLVVVARSKS</sequence>
<dbReference type="InterPro" id="IPR036890">
    <property type="entry name" value="HATPase_C_sf"/>
</dbReference>
<accession>A0ABS6XFB8</accession>
<dbReference type="SUPFAM" id="SSF55874">
    <property type="entry name" value="ATPase domain of HSP90 chaperone/DNA topoisomerase II/histidine kinase"/>
    <property type="match status" value="1"/>
</dbReference>
<keyword evidence="4" id="KW-1185">Reference proteome</keyword>
<name>A0ABS6XFB8_9BACT</name>
<dbReference type="RefSeq" id="WP_199110326.1">
    <property type="nucleotide sequence ID" value="NZ_JAHWXQ010000003.1"/>
</dbReference>
<dbReference type="Gene3D" id="3.60.40.10">
    <property type="entry name" value="PPM-type phosphatase domain"/>
    <property type="match status" value="1"/>
</dbReference>
<dbReference type="Pfam" id="PF13581">
    <property type="entry name" value="HATPase_c_2"/>
    <property type="match status" value="1"/>
</dbReference>
<dbReference type="PANTHER" id="PTHR35801">
    <property type="entry name" value="PHOSPHOSERINE PHOSPHATASE RSBX"/>
    <property type="match status" value="1"/>
</dbReference>
<evidence type="ECO:0000313" key="3">
    <source>
        <dbReference type="EMBL" id="MBW3365811.1"/>
    </source>
</evidence>
<dbReference type="Proteomes" id="UP000774935">
    <property type="component" value="Unassembled WGS sequence"/>
</dbReference>
<dbReference type="Pfam" id="PF07228">
    <property type="entry name" value="SpoIIE"/>
    <property type="match status" value="1"/>
</dbReference>
<comment type="caution">
    <text evidence="3">The sequence shown here is derived from an EMBL/GenBank/DDBJ whole genome shotgun (WGS) entry which is preliminary data.</text>
</comment>
<dbReference type="InterPro" id="IPR039248">
    <property type="entry name" value="Ptase_RsbX"/>
</dbReference>
<dbReference type="EMBL" id="JAHWXQ010000003">
    <property type="protein sequence ID" value="MBW3365811.1"/>
    <property type="molecule type" value="Genomic_DNA"/>
</dbReference>
<evidence type="ECO:0000259" key="1">
    <source>
        <dbReference type="Pfam" id="PF07228"/>
    </source>
</evidence>
<protein>
    <submittedName>
        <fullName evidence="3">SpoIIE family protein phosphatase</fullName>
    </submittedName>
</protein>
<dbReference type="InterPro" id="IPR001932">
    <property type="entry name" value="PPM-type_phosphatase-like_dom"/>
</dbReference>
<organism evidence="3 4">
    <name type="scientific">Pontibacter populi</name>
    <dbReference type="NCBI Taxonomy" id="890055"/>
    <lineage>
        <taxon>Bacteria</taxon>
        <taxon>Pseudomonadati</taxon>
        <taxon>Bacteroidota</taxon>
        <taxon>Cytophagia</taxon>
        <taxon>Cytophagales</taxon>
        <taxon>Hymenobacteraceae</taxon>
        <taxon>Pontibacter</taxon>
    </lineage>
</organism>
<dbReference type="InterPro" id="IPR036457">
    <property type="entry name" value="PPM-type-like_dom_sf"/>
</dbReference>
<gene>
    <name evidence="3" type="ORF">KYK27_12185</name>
</gene>
<reference evidence="3 4" key="1">
    <citation type="submission" date="2021-07" db="EMBL/GenBank/DDBJ databases">
        <authorList>
            <person name="Kim M.K."/>
        </authorList>
    </citation>
    <scope>NUCLEOTIDE SEQUENCE [LARGE SCALE GENOMIC DNA]</scope>
    <source>
        <strain evidence="3 4">HLY7-15</strain>
    </source>
</reference>
<feature type="domain" description="Histidine kinase/HSP90-like ATPase" evidence="2">
    <location>
        <begin position="20"/>
        <end position="116"/>
    </location>
</feature>
<feature type="domain" description="PPM-type phosphatase" evidence="1">
    <location>
        <begin position="172"/>
        <end position="299"/>
    </location>
</feature>
<dbReference type="Gene3D" id="3.30.565.10">
    <property type="entry name" value="Histidine kinase-like ATPase, C-terminal domain"/>
    <property type="match status" value="1"/>
</dbReference>
<evidence type="ECO:0000313" key="4">
    <source>
        <dbReference type="Proteomes" id="UP000774935"/>
    </source>
</evidence>
<proteinExistence type="predicted"/>
<dbReference type="SUPFAM" id="SSF81606">
    <property type="entry name" value="PP2C-like"/>
    <property type="match status" value="1"/>
</dbReference>
<dbReference type="InterPro" id="IPR003594">
    <property type="entry name" value="HATPase_dom"/>
</dbReference>
<evidence type="ECO:0000259" key="2">
    <source>
        <dbReference type="Pfam" id="PF13581"/>
    </source>
</evidence>
<dbReference type="PANTHER" id="PTHR35801:SF1">
    <property type="entry name" value="PHOSPHOSERINE PHOSPHATASE RSBX"/>
    <property type="match status" value="1"/>
</dbReference>